<proteinExistence type="predicted"/>
<accession>A0A419DBG1</accession>
<evidence type="ECO:0000259" key="1">
    <source>
        <dbReference type="Pfam" id="PF06452"/>
    </source>
</evidence>
<dbReference type="GO" id="GO:0030246">
    <property type="term" value="F:carbohydrate binding"/>
    <property type="evidence" value="ECO:0007669"/>
    <property type="project" value="InterPro"/>
</dbReference>
<dbReference type="Pfam" id="PF06452">
    <property type="entry name" value="CBM9_1"/>
    <property type="match status" value="1"/>
</dbReference>
<evidence type="ECO:0000313" key="3">
    <source>
        <dbReference type="Proteomes" id="UP000285655"/>
    </source>
</evidence>
<protein>
    <recommendedName>
        <fullName evidence="1">Carbohydrate-binding domain-containing protein</fullName>
    </recommendedName>
</protein>
<dbReference type="SUPFAM" id="SSF49344">
    <property type="entry name" value="CBD9-like"/>
    <property type="match status" value="1"/>
</dbReference>
<name>A0A419DBG1_9BACT</name>
<reference evidence="2 3" key="1">
    <citation type="journal article" date="2017" name="ISME J.">
        <title>Energy and carbon metabolisms in a deep terrestrial subsurface fluid microbial community.</title>
        <authorList>
            <person name="Momper L."/>
            <person name="Jungbluth S.P."/>
            <person name="Lee M.D."/>
            <person name="Amend J.P."/>
        </authorList>
    </citation>
    <scope>NUCLEOTIDE SEQUENCE [LARGE SCALE GENOMIC DNA]</scope>
    <source>
        <strain evidence="2">SURF_29</strain>
    </source>
</reference>
<evidence type="ECO:0000313" key="2">
    <source>
        <dbReference type="EMBL" id="RJO60410.1"/>
    </source>
</evidence>
<sequence length="694" mass="76229">MNFLNVNKLIWTISLLIMIGLLKINPAFSFTDEKRVENISRISHPAYRMTNLWYGTRNPWNRDNTRIMMFEETATYNPPGYGTQTGRGAVWGFVSELKAASGGTLAEYQLAARPLYDTSTKSPYMEWSVIPGEENIIYALFKTIKKLKKMNLDTQTTTDVISYDPGDGTIVTNARIIGWTADNTLIVNFDDETSGSGGFEINVVTNTRTRYSKFPDMCSAEGVRWPFWGHGHNDLSPDGLYHARYGKYYRVYDNDYQNNKCGEVGDPSYANSYFDNVNNILNNKLSHVSWLASNYWFLASDVSDQLSSPYKGLYRIVQVFFDRATKQFIHNELWSGISAGIRLESGCSGSGCYRNFMATPHVTVRPDGNQMMFQSTDGKWGYDDYVNDNSLYSNWGAEGVFIADLATASGAQACTDFTYTAWSECQPSGKKTRSVISSIPTGCSGGKQPEIEQVCTYNPANPAYNIPKTPVSPIINGNLSEFASVNAISFSPSSGGNTVTVRALRDSEALYLGISVTDTQLNATVNTRDGSVWNDDSIEWFIDTLNNGGGAGTPNSAYMLPDDYQGIVNILGTQYDSQGTTLGAPSGTWNGSWQVAVKLNGTTDNNTDIDSGYTVEIKIPWKSIGYSTAPSDDTIVGMSFAVNDKDASSSSGIMWPNISAGNQNASNWQKIMLSGTVAVVDTISPAPPLLLSVK</sequence>
<dbReference type="AlphaFoldDB" id="A0A419DBG1"/>
<dbReference type="Gene3D" id="2.60.40.1190">
    <property type="match status" value="1"/>
</dbReference>
<dbReference type="InterPro" id="IPR010502">
    <property type="entry name" value="Carb-bd_dom_fam9"/>
</dbReference>
<dbReference type="GO" id="GO:0004553">
    <property type="term" value="F:hydrolase activity, hydrolyzing O-glycosyl compounds"/>
    <property type="evidence" value="ECO:0007669"/>
    <property type="project" value="InterPro"/>
</dbReference>
<dbReference type="Proteomes" id="UP000285655">
    <property type="component" value="Unassembled WGS sequence"/>
</dbReference>
<comment type="caution">
    <text evidence="2">The sequence shown here is derived from an EMBL/GenBank/DDBJ whole genome shotgun (WGS) entry which is preliminary data.</text>
</comment>
<dbReference type="GO" id="GO:0016052">
    <property type="term" value="P:carbohydrate catabolic process"/>
    <property type="evidence" value="ECO:0007669"/>
    <property type="project" value="InterPro"/>
</dbReference>
<organism evidence="2 3">
    <name type="scientific">candidate division WS5 bacterium</name>
    <dbReference type="NCBI Taxonomy" id="2093353"/>
    <lineage>
        <taxon>Bacteria</taxon>
        <taxon>candidate division WS5</taxon>
    </lineage>
</organism>
<gene>
    <name evidence="2" type="ORF">C4544_05055</name>
</gene>
<dbReference type="EMBL" id="QZJW01000045">
    <property type="protein sequence ID" value="RJO60410.1"/>
    <property type="molecule type" value="Genomic_DNA"/>
</dbReference>
<feature type="domain" description="Carbohydrate-binding" evidence="1">
    <location>
        <begin position="492"/>
        <end position="675"/>
    </location>
</feature>